<gene>
    <name evidence="3" type="ORF">DGQ38_04620</name>
</gene>
<reference evidence="3 4" key="1">
    <citation type="journal article" date="2018" name="Nat. Biotechnol.">
        <title>A standardized bacterial taxonomy based on genome phylogeny substantially revises the tree of life.</title>
        <authorList>
            <person name="Parks D.H."/>
            <person name="Chuvochina M."/>
            <person name="Waite D.W."/>
            <person name="Rinke C."/>
            <person name="Skarshewski A."/>
            <person name="Chaumeil P.A."/>
            <person name="Hugenholtz P."/>
        </authorList>
    </citation>
    <scope>NUCLEOTIDE SEQUENCE [LARGE SCALE GENOMIC DNA]</scope>
    <source>
        <strain evidence="3">UBA9359</strain>
    </source>
</reference>
<keyword evidence="1" id="KW-0472">Membrane</keyword>
<accession>A0A3D5IX96</accession>
<evidence type="ECO:0000313" key="4">
    <source>
        <dbReference type="Proteomes" id="UP000264330"/>
    </source>
</evidence>
<proteinExistence type="predicted"/>
<keyword evidence="3" id="KW-0418">Kinase</keyword>
<sequence length="90" mass="10797">MKNLADRYFIAQEQIKNIKKFYAHLVTFILVNLVFLSINYQIKYIEFPWVLCGTFGWGIGLAFDYLKAFNKNPFLGRDWEERKIKEILNK</sequence>
<keyword evidence="3" id="KW-0808">Transferase</keyword>
<comment type="caution">
    <text evidence="3">The sequence shown here is derived from an EMBL/GenBank/DDBJ whole genome shotgun (WGS) entry which is preliminary data.</text>
</comment>
<feature type="domain" description="2TM" evidence="2">
    <location>
        <begin position="11"/>
        <end position="88"/>
    </location>
</feature>
<dbReference type="Proteomes" id="UP000264330">
    <property type="component" value="Unassembled WGS sequence"/>
</dbReference>
<dbReference type="Pfam" id="PF13239">
    <property type="entry name" value="2TM"/>
    <property type="match status" value="1"/>
</dbReference>
<dbReference type="RefSeq" id="WP_013071853.1">
    <property type="nucleotide sequence ID" value="NZ_CAJXAW010000022.1"/>
</dbReference>
<evidence type="ECO:0000259" key="2">
    <source>
        <dbReference type="Pfam" id="PF13239"/>
    </source>
</evidence>
<organism evidence="3 4">
    <name type="scientific">Zunongwangia profunda</name>
    <dbReference type="NCBI Taxonomy" id="398743"/>
    <lineage>
        <taxon>Bacteria</taxon>
        <taxon>Pseudomonadati</taxon>
        <taxon>Bacteroidota</taxon>
        <taxon>Flavobacteriia</taxon>
        <taxon>Flavobacteriales</taxon>
        <taxon>Flavobacteriaceae</taxon>
        <taxon>Zunongwangia</taxon>
    </lineage>
</organism>
<evidence type="ECO:0000256" key="1">
    <source>
        <dbReference type="SAM" id="Phobius"/>
    </source>
</evidence>
<dbReference type="AlphaFoldDB" id="A0A3D5IX96"/>
<evidence type="ECO:0000313" key="3">
    <source>
        <dbReference type="EMBL" id="HCV80313.1"/>
    </source>
</evidence>
<name>A0A3D5IX96_9FLAO</name>
<protein>
    <submittedName>
        <fullName evidence="3">Histidine kinase</fullName>
    </submittedName>
</protein>
<feature type="transmembrane region" description="Helical" evidence="1">
    <location>
        <begin position="48"/>
        <end position="66"/>
    </location>
</feature>
<dbReference type="GO" id="GO:0016301">
    <property type="term" value="F:kinase activity"/>
    <property type="evidence" value="ECO:0007669"/>
    <property type="project" value="UniProtKB-KW"/>
</dbReference>
<keyword evidence="1" id="KW-0812">Transmembrane</keyword>
<dbReference type="EMBL" id="DPMF01000098">
    <property type="protein sequence ID" value="HCV80313.1"/>
    <property type="molecule type" value="Genomic_DNA"/>
</dbReference>
<feature type="transmembrane region" description="Helical" evidence="1">
    <location>
        <begin position="21"/>
        <end position="42"/>
    </location>
</feature>
<dbReference type="InterPro" id="IPR025698">
    <property type="entry name" value="2TM_dom"/>
</dbReference>
<dbReference type="OMA" id="FFGKQWE"/>
<keyword evidence="1" id="KW-1133">Transmembrane helix</keyword>